<dbReference type="SUPFAM" id="SSF53474">
    <property type="entry name" value="alpha/beta-Hydrolases"/>
    <property type="match status" value="1"/>
</dbReference>
<dbReference type="InterPro" id="IPR022744">
    <property type="entry name" value="MeTrfase_dom_put"/>
</dbReference>
<evidence type="ECO:0000313" key="3">
    <source>
        <dbReference type="EMBL" id="CAA6808717.1"/>
    </source>
</evidence>
<feature type="domain" description="Methyltransferase" evidence="2">
    <location>
        <begin position="273"/>
        <end position="568"/>
    </location>
</feature>
<protein>
    <submittedName>
        <fullName evidence="3">Lipase in cluster with Phosphatidate cytidylyltransferase</fullName>
    </submittedName>
</protein>
<dbReference type="GO" id="GO:0016779">
    <property type="term" value="F:nucleotidyltransferase activity"/>
    <property type="evidence" value="ECO:0007669"/>
    <property type="project" value="UniProtKB-KW"/>
</dbReference>
<dbReference type="Pfam" id="PF12147">
    <property type="entry name" value="Methyltransf_20"/>
    <property type="match status" value="1"/>
</dbReference>
<reference evidence="3" key="1">
    <citation type="submission" date="2020-01" db="EMBL/GenBank/DDBJ databases">
        <authorList>
            <person name="Meier V. D."/>
            <person name="Meier V D."/>
        </authorList>
    </citation>
    <scope>NUCLEOTIDE SEQUENCE</scope>
    <source>
        <strain evidence="3">HLG_WM_MAG_06</strain>
    </source>
</reference>
<keyword evidence="3" id="KW-0548">Nucleotidyltransferase</keyword>
<proteinExistence type="predicted"/>
<dbReference type="InterPro" id="IPR051044">
    <property type="entry name" value="MAG_DAG_Lipase"/>
</dbReference>
<keyword evidence="3" id="KW-0808">Transferase</keyword>
<evidence type="ECO:0000259" key="1">
    <source>
        <dbReference type="Pfam" id="PF12146"/>
    </source>
</evidence>
<dbReference type="EMBL" id="CACVAP010000056">
    <property type="protein sequence ID" value="CAA6808717.1"/>
    <property type="molecule type" value="Genomic_DNA"/>
</dbReference>
<sequence>MKRTQNIFNTFDNQELFYRTWEQDAPSNGKILILLHRGHEHSGRLESIAAQKAFEGYKIYSYDNRGHGKTKVEATYEFMNLVRDLDAFVAFVCKEEGKKQEDIFVVANSVAGVVASTWVHDYAPKIRGMALVAPAFKIKLYFPFAKEFLKLAIMLKPKLNIKSYVKSKFLTHNVEEQKKYDEDTLITPNIPARQLTTLLDRAQRVVGDAALISTPTLVLSATKDYVVDSAVQGDFYAKLSSAKKRFVKLEGFFHGVLYEEEHQIAIDEIASFMDECFSEELVLEKEKHIDFTQVERDRIAYGSLPLCKEAFYGIQRFSIEKFGFMSKGMSIGNKYGFDSGVTLDHVYANQPEGKTFVGKFMDKNYINSIGWRGIRQRKANMISSVQVKIDALYEEGKEVVILDIAGGPARYLVEIAKANPSVKVYVRDYQEQNVEEGRALAVEMEVENIFYEVCDAFDLASYENVGFVPNIVIVSGVFELFSDNELIANAMKGITQIIQNEGYLLYTGQPWHPQLELIANVLGNHQQEKWIMRRRSQYELDALFGEHGFEKERMLIDDWGIFTVSSAKYSDA</sequence>
<name>A0A6S6SFB9_9BACT</name>
<dbReference type="Gene3D" id="3.40.50.1820">
    <property type="entry name" value="alpha/beta hydrolase"/>
    <property type="match status" value="1"/>
</dbReference>
<dbReference type="AlphaFoldDB" id="A0A6S6SFB9"/>
<feature type="domain" description="Serine aminopeptidase S33" evidence="1">
    <location>
        <begin position="30"/>
        <end position="261"/>
    </location>
</feature>
<dbReference type="PANTHER" id="PTHR11614">
    <property type="entry name" value="PHOSPHOLIPASE-RELATED"/>
    <property type="match status" value="1"/>
</dbReference>
<dbReference type="SUPFAM" id="SSF53335">
    <property type="entry name" value="S-adenosyl-L-methionine-dependent methyltransferases"/>
    <property type="match status" value="1"/>
</dbReference>
<dbReference type="Gene3D" id="3.40.50.150">
    <property type="entry name" value="Vaccinia Virus protein VP39"/>
    <property type="match status" value="1"/>
</dbReference>
<gene>
    <name evidence="3" type="ORF">HELGO_WM17237</name>
</gene>
<evidence type="ECO:0000259" key="2">
    <source>
        <dbReference type="Pfam" id="PF12147"/>
    </source>
</evidence>
<accession>A0A6S6SFB9</accession>
<dbReference type="InterPro" id="IPR029063">
    <property type="entry name" value="SAM-dependent_MTases_sf"/>
</dbReference>
<organism evidence="3">
    <name type="scientific">uncultured Sulfurovum sp</name>
    <dbReference type="NCBI Taxonomy" id="269237"/>
    <lineage>
        <taxon>Bacteria</taxon>
        <taxon>Pseudomonadati</taxon>
        <taxon>Campylobacterota</taxon>
        <taxon>Epsilonproteobacteria</taxon>
        <taxon>Campylobacterales</taxon>
        <taxon>Sulfurovaceae</taxon>
        <taxon>Sulfurovum</taxon>
        <taxon>environmental samples</taxon>
    </lineage>
</organism>
<dbReference type="Pfam" id="PF12146">
    <property type="entry name" value="Hydrolase_4"/>
    <property type="match status" value="1"/>
</dbReference>
<dbReference type="InterPro" id="IPR029058">
    <property type="entry name" value="AB_hydrolase_fold"/>
</dbReference>
<dbReference type="InterPro" id="IPR022742">
    <property type="entry name" value="Hydrolase_4"/>
</dbReference>